<dbReference type="GO" id="GO:0005507">
    <property type="term" value="F:copper ion binding"/>
    <property type="evidence" value="ECO:0007669"/>
    <property type="project" value="TreeGrafter"/>
</dbReference>
<evidence type="ECO:0000256" key="7">
    <source>
        <dbReference type="ARBA" id="ARBA00047989"/>
    </source>
</evidence>
<comment type="catalytic activity">
    <reaction evidence="7">
        <text>adenosine + H2O + H(+) = inosine + NH4(+)</text>
        <dbReference type="Rhea" id="RHEA:24408"/>
        <dbReference type="ChEBI" id="CHEBI:15377"/>
        <dbReference type="ChEBI" id="CHEBI:15378"/>
        <dbReference type="ChEBI" id="CHEBI:16335"/>
        <dbReference type="ChEBI" id="CHEBI:17596"/>
        <dbReference type="ChEBI" id="CHEBI:28938"/>
        <dbReference type="EC" id="3.5.4.4"/>
    </reaction>
    <physiologicalReaction direction="left-to-right" evidence="7">
        <dbReference type="Rhea" id="RHEA:24409"/>
    </physiologicalReaction>
</comment>
<comment type="catalytic activity">
    <reaction evidence="9">
        <text>S-methyl-5'-thioadenosine + phosphate = 5-(methylsulfanyl)-alpha-D-ribose 1-phosphate + adenine</text>
        <dbReference type="Rhea" id="RHEA:11852"/>
        <dbReference type="ChEBI" id="CHEBI:16708"/>
        <dbReference type="ChEBI" id="CHEBI:17509"/>
        <dbReference type="ChEBI" id="CHEBI:43474"/>
        <dbReference type="ChEBI" id="CHEBI:58533"/>
        <dbReference type="EC" id="2.4.2.28"/>
    </reaction>
    <physiologicalReaction direction="left-to-right" evidence="9">
        <dbReference type="Rhea" id="RHEA:11853"/>
    </physiologicalReaction>
</comment>
<dbReference type="EMBL" id="CP029077">
    <property type="protein sequence ID" value="QED23678.1"/>
    <property type="molecule type" value="Genomic_DNA"/>
</dbReference>
<dbReference type="GO" id="GO:0016787">
    <property type="term" value="F:hydrolase activity"/>
    <property type="evidence" value="ECO:0007669"/>
    <property type="project" value="UniProtKB-KW"/>
</dbReference>
<proteinExistence type="inferred from homology"/>
<evidence type="ECO:0000256" key="3">
    <source>
        <dbReference type="ARBA" id="ARBA00022679"/>
    </source>
</evidence>
<evidence type="ECO:0000256" key="5">
    <source>
        <dbReference type="ARBA" id="ARBA00022801"/>
    </source>
</evidence>
<dbReference type="InterPro" id="IPR003730">
    <property type="entry name" value="Cu_polyphenol_OxRdtase"/>
</dbReference>
<dbReference type="NCBIfam" id="TIGR00726">
    <property type="entry name" value="peptidoglycan editing factor PgeF"/>
    <property type="match status" value="1"/>
</dbReference>
<dbReference type="InterPro" id="IPR038371">
    <property type="entry name" value="Cu_polyphenol_OxRdtase_sf"/>
</dbReference>
<dbReference type="GO" id="GO:0017061">
    <property type="term" value="F:S-methyl-5-thioadenosine phosphorylase activity"/>
    <property type="evidence" value="ECO:0007669"/>
    <property type="project" value="UniProtKB-EC"/>
</dbReference>
<evidence type="ECO:0000313" key="11">
    <source>
        <dbReference type="EMBL" id="QED23678.1"/>
    </source>
</evidence>
<comment type="similarity">
    <text evidence="2 10">Belongs to the purine nucleoside phosphorylase YfiH/LACC1 family.</text>
</comment>
<comment type="catalytic activity">
    <reaction evidence="1">
        <text>inosine + phosphate = alpha-D-ribose 1-phosphate + hypoxanthine</text>
        <dbReference type="Rhea" id="RHEA:27646"/>
        <dbReference type="ChEBI" id="CHEBI:17368"/>
        <dbReference type="ChEBI" id="CHEBI:17596"/>
        <dbReference type="ChEBI" id="CHEBI:43474"/>
        <dbReference type="ChEBI" id="CHEBI:57720"/>
        <dbReference type="EC" id="2.4.2.1"/>
    </reaction>
    <physiologicalReaction direction="left-to-right" evidence="1">
        <dbReference type="Rhea" id="RHEA:27647"/>
    </physiologicalReaction>
</comment>
<evidence type="ECO:0000256" key="8">
    <source>
        <dbReference type="ARBA" id="ARBA00048968"/>
    </source>
</evidence>
<gene>
    <name evidence="11" type="ORF">Deia_00891</name>
</gene>
<name>A0A5B8XED5_9RICK</name>
<evidence type="ECO:0000313" key="12">
    <source>
        <dbReference type="Proteomes" id="UP000321934"/>
    </source>
</evidence>
<dbReference type="OrthoDB" id="4279at2"/>
<dbReference type="RefSeq" id="WP_146820946.1">
    <property type="nucleotide sequence ID" value="NZ_CP029077.1"/>
</dbReference>
<evidence type="ECO:0000256" key="1">
    <source>
        <dbReference type="ARBA" id="ARBA00000553"/>
    </source>
</evidence>
<evidence type="ECO:0000256" key="10">
    <source>
        <dbReference type="RuleBase" id="RU361274"/>
    </source>
</evidence>
<evidence type="ECO:0000256" key="2">
    <source>
        <dbReference type="ARBA" id="ARBA00007353"/>
    </source>
</evidence>
<keyword evidence="12" id="KW-1185">Reference proteome</keyword>
<dbReference type="CDD" id="cd16833">
    <property type="entry name" value="YfiH"/>
    <property type="match status" value="1"/>
</dbReference>
<dbReference type="PANTHER" id="PTHR30616">
    <property type="entry name" value="UNCHARACTERIZED PROTEIN YFIH"/>
    <property type="match status" value="1"/>
</dbReference>
<dbReference type="SUPFAM" id="SSF64438">
    <property type="entry name" value="CNF1/YfiH-like putative cysteine hydrolases"/>
    <property type="match status" value="1"/>
</dbReference>
<sequence length="251" mass="27276">MKMFSSRILSECGIGHGFVGMEFEGGENINFSRGNDVLRARSYALLENEIGMEVLGLDQVHSSDILVVDDEARFSVSGNGYDISRLPKGDGIICTKRGFAIGIQTADCVPVLFTDKGKSVIAGVHSGWRGTFGGISQKMIGCLEDLGFRAGDLVAVLGPSIAQRDYEVDVDFREKFVGMDRASGVFFYPSEDGKYYFDNSGYIRSELERLGVGLIEDIGVNTYSEGSLYSYRGAKKGVKGDGTNVSFICLK</sequence>
<accession>A0A5B8XED5</accession>
<dbReference type="Gene3D" id="3.60.140.10">
    <property type="entry name" value="CNF1/YfiH-like putative cysteine hydrolases"/>
    <property type="match status" value="1"/>
</dbReference>
<evidence type="ECO:0000256" key="9">
    <source>
        <dbReference type="ARBA" id="ARBA00049893"/>
    </source>
</evidence>
<dbReference type="Proteomes" id="UP000321934">
    <property type="component" value="Chromosome"/>
</dbReference>
<dbReference type="InterPro" id="IPR011324">
    <property type="entry name" value="Cytotoxic_necrot_fac-like_cat"/>
</dbReference>
<keyword evidence="5" id="KW-0378">Hydrolase</keyword>
<dbReference type="PANTHER" id="PTHR30616:SF2">
    <property type="entry name" value="PURINE NUCLEOSIDE PHOSPHORYLASE LACC1"/>
    <property type="match status" value="1"/>
</dbReference>
<reference evidence="11 12" key="1">
    <citation type="journal article" date="2019" name="ISME J.">
        <title>Deianiraea, an extracellular bacterium associated with the ciliate Paramecium, suggests an alternative scenario for the evolution of Rickettsiales.</title>
        <authorList>
            <person name="Castelli M."/>
            <person name="Sabaneyeva E."/>
            <person name="Lanzoni O."/>
            <person name="Lebedeva N."/>
            <person name="Floriano A.M."/>
            <person name="Gaiarsa S."/>
            <person name="Benken K."/>
            <person name="Modeo L."/>
            <person name="Bandi C."/>
            <person name="Potekhin A."/>
            <person name="Sassera D."/>
            <person name="Petroni G."/>
        </authorList>
    </citation>
    <scope>NUCLEOTIDE SEQUENCE [LARGE SCALE GENOMIC DNA]</scope>
    <source>
        <strain evidence="11">CyL4-1</strain>
    </source>
</reference>
<keyword evidence="3" id="KW-0808">Transferase</keyword>
<dbReference type="AlphaFoldDB" id="A0A5B8XED5"/>
<comment type="catalytic activity">
    <reaction evidence="8">
        <text>adenosine + phosphate = alpha-D-ribose 1-phosphate + adenine</text>
        <dbReference type="Rhea" id="RHEA:27642"/>
        <dbReference type="ChEBI" id="CHEBI:16335"/>
        <dbReference type="ChEBI" id="CHEBI:16708"/>
        <dbReference type="ChEBI" id="CHEBI:43474"/>
        <dbReference type="ChEBI" id="CHEBI:57720"/>
        <dbReference type="EC" id="2.4.2.1"/>
    </reaction>
    <physiologicalReaction direction="left-to-right" evidence="8">
        <dbReference type="Rhea" id="RHEA:27643"/>
    </physiologicalReaction>
</comment>
<keyword evidence="4" id="KW-0479">Metal-binding</keyword>
<evidence type="ECO:0000256" key="6">
    <source>
        <dbReference type="ARBA" id="ARBA00022833"/>
    </source>
</evidence>
<evidence type="ECO:0000256" key="4">
    <source>
        <dbReference type="ARBA" id="ARBA00022723"/>
    </source>
</evidence>
<keyword evidence="6" id="KW-0862">Zinc</keyword>
<organism evidence="11 12">
    <name type="scientific">Candidatus Deianiraea vastatrix</name>
    <dbReference type="NCBI Taxonomy" id="2163644"/>
    <lineage>
        <taxon>Bacteria</taxon>
        <taxon>Pseudomonadati</taxon>
        <taxon>Pseudomonadota</taxon>
        <taxon>Alphaproteobacteria</taxon>
        <taxon>Rickettsiales</taxon>
        <taxon>Candidatus Deianiraeaceae</taxon>
        <taxon>Candidatus Deianiraea</taxon>
    </lineage>
</organism>
<dbReference type="Pfam" id="PF02578">
    <property type="entry name" value="Cu-oxidase_4"/>
    <property type="match status" value="1"/>
</dbReference>
<protein>
    <recommendedName>
        <fullName evidence="10">Purine nucleoside phosphorylase</fullName>
    </recommendedName>
</protein>